<keyword evidence="4" id="KW-1185">Reference proteome</keyword>
<dbReference type="PANTHER" id="PTHR42767">
    <property type="entry name" value="ENDO-BETA-1,6-GALACTANASE"/>
    <property type="match status" value="1"/>
</dbReference>
<evidence type="ECO:0000259" key="2">
    <source>
        <dbReference type="Pfam" id="PF14587"/>
    </source>
</evidence>
<reference evidence="3" key="2">
    <citation type="journal article" date="2023" name="IMA Fungus">
        <title>Comparative genomic study of the Penicillium genus elucidates a diverse pangenome and 15 lateral gene transfer events.</title>
        <authorList>
            <person name="Petersen C."/>
            <person name="Sorensen T."/>
            <person name="Nielsen M.R."/>
            <person name="Sondergaard T.E."/>
            <person name="Sorensen J.L."/>
            <person name="Fitzpatrick D.A."/>
            <person name="Frisvad J.C."/>
            <person name="Nielsen K.L."/>
        </authorList>
    </citation>
    <scope>NUCLEOTIDE SEQUENCE</scope>
    <source>
        <strain evidence="3">IBT 29864</strain>
    </source>
</reference>
<dbReference type="PANTHER" id="PTHR42767:SF1">
    <property type="entry name" value="ENDO-BETA-1,6-GALACTANASE-LIKE DOMAIN-CONTAINING PROTEIN"/>
    <property type="match status" value="1"/>
</dbReference>
<feature type="signal peptide" evidence="1">
    <location>
        <begin position="1"/>
        <end position="24"/>
    </location>
</feature>
<organism evidence="3 4">
    <name type="scientific">Penicillium cataractarum</name>
    <dbReference type="NCBI Taxonomy" id="2100454"/>
    <lineage>
        <taxon>Eukaryota</taxon>
        <taxon>Fungi</taxon>
        <taxon>Dikarya</taxon>
        <taxon>Ascomycota</taxon>
        <taxon>Pezizomycotina</taxon>
        <taxon>Eurotiomycetes</taxon>
        <taxon>Eurotiomycetidae</taxon>
        <taxon>Eurotiales</taxon>
        <taxon>Aspergillaceae</taxon>
        <taxon>Penicillium</taxon>
    </lineage>
</organism>
<dbReference type="EMBL" id="JAPZBS010000008">
    <property type="protein sequence ID" value="KAJ5363938.1"/>
    <property type="molecule type" value="Genomic_DNA"/>
</dbReference>
<dbReference type="InterPro" id="IPR013780">
    <property type="entry name" value="Glyco_hydro_b"/>
</dbReference>
<dbReference type="GO" id="GO:0004553">
    <property type="term" value="F:hydrolase activity, hydrolyzing O-glycosyl compounds"/>
    <property type="evidence" value="ECO:0007669"/>
    <property type="project" value="InterPro"/>
</dbReference>
<name>A0A9W9V048_9EURO</name>
<dbReference type="Gene3D" id="3.20.20.80">
    <property type="entry name" value="Glycosidases"/>
    <property type="match status" value="1"/>
</dbReference>
<gene>
    <name evidence="3" type="ORF">N7496_009651</name>
</gene>
<keyword evidence="3" id="KW-0378">Hydrolase</keyword>
<comment type="caution">
    <text evidence="3">The sequence shown here is derived from an EMBL/GenBank/DDBJ whole genome shotgun (WGS) entry which is preliminary data.</text>
</comment>
<dbReference type="OrthoDB" id="2012278at2759"/>
<feature type="domain" description="Endo-beta-1,6-galactanase-like" evidence="2">
    <location>
        <begin position="43"/>
        <end position="261"/>
    </location>
</feature>
<dbReference type="InterPro" id="IPR039743">
    <property type="entry name" value="6GAL/EXGAL"/>
</dbReference>
<evidence type="ECO:0000313" key="3">
    <source>
        <dbReference type="EMBL" id="KAJ5363938.1"/>
    </source>
</evidence>
<dbReference type="SUPFAM" id="SSF51445">
    <property type="entry name" value="(Trans)glycosidases"/>
    <property type="match status" value="1"/>
</dbReference>
<dbReference type="Proteomes" id="UP001147782">
    <property type="component" value="Unassembled WGS sequence"/>
</dbReference>
<keyword evidence="1" id="KW-0732">Signal</keyword>
<reference evidence="3" key="1">
    <citation type="submission" date="2022-11" db="EMBL/GenBank/DDBJ databases">
        <authorList>
            <person name="Petersen C."/>
        </authorList>
    </citation>
    <scope>NUCLEOTIDE SEQUENCE</scope>
    <source>
        <strain evidence="3">IBT 29864</strain>
    </source>
</reference>
<evidence type="ECO:0000256" key="1">
    <source>
        <dbReference type="SAM" id="SignalP"/>
    </source>
</evidence>
<dbReference type="Gene3D" id="2.60.40.1180">
    <property type="entry name" value="Golgi alpha-mannosidase II"/>
    <property type="match status" value="1"/>
</dbReference>
<dbReference type="InterPro" id="IPR039514">
    <property type="entry name" value="6GAL-like"/>
</dbReference>
<dbReference type="RefSeq" id="XP_056551564.1">
    <property type="nucleotide sequence ID" value="XM_056702564.1"/>
</dbReference>
<evidence type="ECO:0000313" key="4">
    <source>
        <dbReference type="Proteomes" id="UP001147782"/>
    </source>
</evidence>
<protein>
    <submittedName>
        <fullName evidence="3">Glycoside hydrolase superfamily</fullName>
    </submittedName>
</protein>
<accession>A0A9W9V048</accession>
<dbReference type="InterPro" id="IPR017853">
    <property type="entry name" value="GH"/>
</dbReference>
<proteinExistence type="predicted"/>
<feature type="chain" id="PRO_5040913594" evidence="1">
    <location>
        <begin position="25"/>
        <end position="487"/>
    </location>
</feature>
<dbReference type="GeneID" id="81441743"/>
<dbReference type="AlphaFoldDB" id="A0A9W9V048"/>
<dbReference type="Pfam" id="PF14587">
    <property type="entry name" value="Glyco_hydr_30_2"/>
    <property type="match status" value="1"/>
</dbReference>
<sequence>MAVIFSRVVAPAALIWLLLPFAHGEQITKITTDQNPGKWEGWGVSLAWWANIFGDRDDLADIFFTKKSTYWSQGNQTLPGLGLNIVRYNAGACSSSTVNGSTISLSSSIPVAKQIAGYWLDGESIHPASSSWDWTMDANQRSMMLKAQSRGSNIFELFSNSPMWWQLSNHNPSGSSSGGDNLPASQYQNHAIYLSTIAKYAHDHWGVTFNSIEPFNEPAASWWKSTGTQEGCHFDATSQKALIPILHREMQIRGLSKTIISASDENSFQAGLNSWNTITEETEKSYVGRMNVHGYQGSSGPRYSLQQAARKIGQGVWDSEYGDKDASGDTLLQNLMRDIQLLQPTAWVHWQAIDGSGWGLIKGDINSKTLTNASHKYFELAHLTRHILPGMQIVNTTSSNVVSAVNEHTKTLAIIAANWNDTQTLTFDLSALSQVPADGTQVRSWITDRAGDKLYARGENLVISGKSFSTDFETGTVMTFEVDGVSI</sequence>